<accession>A0A6A5UF59</accession>
<protein>
    <submittedName>
        <fullName evidence="2">Uncharacterized protein</fullName>
    </submittedName>
</protein>
<keyword evidence="3" id="KW-1185">Reference proteome</keyword>
<keyword evidence="1" id="KW-0812">Transmembrane</keyword>
<keyword evidence="1" id="KW-0472">Membrane</keyword>
<dbReference type="AlphaFoldDB" id="A0A6A5UF59"/>
<dbReference type="Proteomes" id="UP000800035">
    <property type="component" value="Unassembled WGS sequence"/>
</dbReference>
<evidence type="ECO:0000313" key="2">
    <source>
        <dbReference type="EMBL" id="KAF1963541.1"/>
    </source>
</evidence>
<proteinExistence type="predicted"/>
<keyword evidence="1" id="KW-1133">Transmembrane helix</keyword>
<organism evidence="2 3">
    <name type="scientific">Byssothecium circinans</name>
    <dbReference type="NCBI Taxonomy" id="147558"/>
    <lineage>
        <taxon>Eukaryota</taxon>
        <taxon>Fungi</taxon>
        <taxon>Dikarya</taxon>
        <taxon>Ascomycota</taxon>
        <taxon>Pezizomycotina</taxon>
        <taxon>Dothideomycetes</taxon>
        <taxon>Pleosporomycetidae</taxon>
        <taxon>Pleosporales</taxon>
        <taxon>Massarineae</taxon>
        <taxon>Massarinaceae</taxon>
        <taxon>Byssothecium</taxon>
    </lineage>
</organism>
<evidence type="ECO:0000256" key="1">
    <source>
        <dbReference type="SAM" id="Phobius"/>
    </source>
</evidence>
<gene>
    <name evidence="2" type="ORF">CC80DRAFT_8326</name>
</gene>
<name>A0A6A5UF59_9PLEO</name>
<reference evidence="2" key="1">
    <citation type="journal article" date="2020" name="Stud. Mycol.">
        <title>101 Dothideomycetes genomes: a test case for predicting lifestyles and emergence of pathogens.</title>
        <authorList>
            <person name="Haridas S."/>
            <person name="Albert R."/>
            <person name="Binder M."/>
            <person name="Bloem J."/>
            <person name="Labutti K."/>
            <person name="Salamov A."/>
            <person name="Andreopoulos B."/>
            <person name="Baker S."/>
            <person name="Barry K."/>
            <person name="Bills G."/>
            <person name="Bluhm B."/>
            <person name="Cannon C."/>
            <person name="Castanera R."/>
            <person name="Culley D."/>
            <person name="Daum C."/>
            <person name="Ezra D."/>
            <person name="Gonzalez J."/>
            <person name="Henrissat B."/>
            <person name="Kuo A."/>
            <person name="Liang C."/>
            <person name="Lipzen A."/>
            <person name="Lutzoni F."/>
            <person name="Magnuson J."/>
            <person name="Mondo S."/>
            <person name="Nolan M."/>
            <person name="Ohm R."/>
            <person name="Pangilinan J."/>
            <person name="Park H.-J."/>
            <person name="Ramirez L."/>
            <person name="Alfaro M."/>
            <person name="Sun H."/>
            <person name="Tritt A."/>
            <person name="Yoshinaga Y."/>
            <person name="Zwiers L.-H."/>
            <person name="Turgeon B."/>
            <person name="Goodwin S."/>
            <person name="Spatafora J."/>
            <person name="Crous P."/>
            <person name="Grigoriev I."/>
        </authorList>
    </citation>
    <scope>NUCLEOTIDE SEQUENCE</scope>
    <source>
        <strain evidence="2">CBS 675.92</strain>
    </source>
</reference>
<sequence length="63" mass="7639">MKIDMMRCDVMRYDVVQSGDKVRHKSMRWGLRYASTPCYLMQWGLLRVQFGISFPILIWVLRR</sequence>
<dbReference type="EMBL" id="ML976977">
    <property type="protein sequence ID" value="KAF1963541.1"/>
    <property type="molecule type" value="Genomic_DNA"/>
</dbReference>
<evidence type="ECO:0000313" key="3">
    <source>
        <dbReference type="Proteomes" id="UP000800035"/>
    </source>
</evidence>
<feature type="transmembrane region" description="Helical" evidence="1">
    <location>
        <begin position="40"/>
        <end position="61"/>
    </location>
</feature>